<gene>
    <name evidence="2" type="ORF">NP493_2605g00008</name>
</gene>
<accession>A0AAD9JE75</accession>
<dbReference type="Pfam" id="PF03318">
    <property type="entry name" value="ETX_MTX2"/>
    <property type="match status" value="1"/>
</dbReference>
<feature type="region of interest" description="Disordered" evidence="1">
    <location>
        <begin position="28"/>
        <end position="61"/>
    </location>
</feature>
<evidence type="ECO:0000313" key="3">
    <source>
        <dbReference type="Proteomes" id="UP001209878"/>
    </source>
</evidence>
<evidence type="ECO:0000313" key="2">
    <source>
        <dbReference type="EMBL" id="KAK2151527.1"/>
    </source>
</evidence>
<feature type="compositionally biased region" description="Basic and acidic residues" evidence="1">
    <location>
        <begin position="37"/>
        <end position="51"/>
    </location>
</feature>
<reference evidence="2" key="1">
    <citation type="journal article" date="2023" name="Mol. Biol. Evol.">
        <title>Third-Generation Sequencing Reveals the Adaptive Role of the Epigenome in Three Deep-Sea Polychaetes.</title>
        <authorList>
            <person name="Perez M."/>
            <person name="Aroh O."/>
            <person name="Sun Y."/>
            <person name="Lan Y."/>
            <person name="Juniper S.K."/>
            <person name="Young C.R."/>
            <person name="Angers B."/>
            <person name="Qian P.Y."/>
        </authorList>
    </citation>
    <scope>NUCLEOTIDE SEQUENCE</scope>
    <source>
        <strain evidence="2">R07B-5</strain>
    </source>
</reference>
<organism evidence="2 3">
    <name type="scientific">Ridgeia piscesae</name>
    <name type="common">Tubeworm</name>
    <dbReference type="NCBI Taxonomy" id="27915"/>
    <lineage>
        <taxon>Eukaryota</taxon>
        <taxon>Metazoa</taxon>
        <taxon>Spiralia</taxon>
        <taxon>Lophotrochozoa</taxon>
        <taxon>Annelida</taxon>
        <taxon>Polychaeta</taxon>
        <taxon>Sedentaria</taxon>
        <taxon>Canalipalpata</taxon>
        <taxon>Sabellida</taxon>
        <taxon>Siboglinidae</taxon>
        <taxon>Ridgeia</taxon>
    </lineage>
</organism>
<protein>
    <submittedName>
        <fullName evidence="2">Uncharacterized protein</fullName>
    </submittedName>
</protein>
<dbReference type="EMBL" id="JAODUO010002596">
    <property type="protein sequence ID" value="KAK2151527.1"/>
    <property type="molecule type" value="Genomic_DNA"/>
</dbReference>
<keyword evidence="3" id="KW-1185">Reference proteome</keyword>
<dbReference type="SUPFAM" id="SSF56973">
    <property type="entry name" value="Aerolisin/ETX pore-forming domain"/>
    <property type="match status" value="1"/>
</dbReference>
<dbReference type="PANTHER" id="PTHR39369">
    <property type="entry name" value="LIN-24 (TWENTY-FOUR) LIKE"/>
    <property type="match status" value="1"/>
</dbReference>
<comment type="caution">
    <text evidence="2">The sequence shown here is derived from an EMBL/GenBank/DDBJ whole genome shotgun (WGS) entry which is preliminary data.</text>
</comment>
<sequence length="226" mass="25306">MADIDVIDLNEVAIRYAEKVLGVANAKKGNSPRRRFKNGDRRSTYTNKSDEPQENTFSAQNTTKASTYVSLEQCFSIGEQTKLDLRLPEHIITAKSGFGHDLSVSHVGTQLFETQQTWTVNTKVQVPPHSERTAKLSLQETQYSAEFIVETTICGKVHVTVHDENDTFVQSLEPMDISEIVKSVKDHNLLAIPDFVEIDGRSVCVTSTGRCEFIYGKEQHVTTAQE</sequence>
<dbReference type="InterPro" id="IPR004991">
    <property type="entry name" value="Aerolysin-like"/>
</dbReference>
<evidence type="ECO:0000256" key="1">
    <source>
        <dbReference type="SAM" id="MobiDB-lite"/>
    </source>
</evidence>
<dbReference type="PANTHER" id="PTHR39369:SF6">
    <property type="entry name" value="LIN-24 (TWENTY-FOUR) LIKE"/>
    <property type="match status" value="1"/>
</dbReference>
<dbReference type="CDD" id="cd20237">
    <property type="entry name" value="PFM_LIN24-like"/>
    <property type="match status" value="1"/>
</dbReference>
<dbReference type="Gene3D" id="2.170.15.10">
    <property type="entry name" value="Proaerolysin, chain A, domain 3"/>
    <property type="match status" value="1"/>
</dbReference>
<proteinExistence type="predicted"/>
<name>A0AAD9JE75_RIDPI</name>
<dbReference type="Proteomes" id="UP001209878">
    <property type="component" value="Unassembled WGS sequence"/>
</dbReference>
<dbReference type="AlphaFoldDB" id="A0AAD9JE75"/>